<dbReference type="GO" id="GO:0031464">
    <property type="term" value="C:Cul4A-RING E3 ubiquitin ligase complex"/>
    <property type="evidence" value="ECO:0007669"/>
    <property type="project" value="TreeGrafter"/>
</dbReference>
<organism evidence="7 8">
    <name type="scientific">Patellaria atrata CBS 101060</name>
    <dbReference type="NCBI Taxonomy" id="1346257"/>
    <lineage>
        <taxon>Eukaryota</taxon>
        <taxon>Fungi</taxon>
        <taxon>Dikarya</taxon>
        <taxon>Ascomycota</taxon>
        <taxon>Pezizomycotina</taxon>
        <taxon>Dothideomycetes</taxon>
        <taxon>Dothideomycetes incertae sedis</taxon>
        <taxon>Patellariales</taxon>
        <taxon>Patellariaceae</taxon>
        <taxon>Patellaria</taxon>
    </lineage>
</organism>
<dbReference type="SUPFAM" id="SSF50978">
    <property type="entry name" value="WD40 repeat-like"/>
    <property type="match status" value="1"/>
</dbReference>
<dbReference type="InterPro" id="IPR001680">
    <property type="entry name" value="WD40_rpt"/>
</dbReference>
<dbReference type="PROSITE" id="PS00678">
    <property type="entry name" value="WD_REPEATS_1"/>
    <property type="match status" value="3"/>
</dbReference>
<dbReference type="InterPro" id="IPR019775">
    <property type="entry name" value="WD40_repeat_CS"/>
</dbReference>
<accession>A0A9P4VUV4</accession>
<feature type="repeat" description="WD" evidence="5">
    <location>
        <begin position="201"/>
        <end position="236"/>
    </location>
</feature>
<evidence type="ECO:0000256" key="3">
    <source>
        <dbReference type="ARBA" id="ARBA00022763"/>
    </source>
</evidence>
<dbReference type="OrthoDB" id="361494at2759"/>
<dbReference type="InterPro" id="IPR020472">
    <property type="entry name" value="WD40_PAC1"/>
</dbReference>
<keyword evidence="4" id="KW-0234">DNA repair</keyword>
<keyword evidence="8" id="KW-1185">Reference proteome</keyword>
<reference evidence="7" key="1">
    <citation type="journal article" date="2020" name="Stud. Mycol.">
        <title>101 Dothideomycetes genomes: a test case for predicting lifestyles and emergence of pathogens.</title>
        <authorList>
            <person name="Haridas S."/>
            <person name="Albert R."/>
            <person name="Binder M."/>
            <person name="Bloem J."/>
            <person name="Labutti K."/>
            <person name="Salamov A."/>
            <person name="Andreopoulos B."/>
            <person name="Baker S."/>
            <person name="Barry K."/>
            <person name="Bills G."/>
            <person name="Bluhm B."/>
            <person name="Cannon C."/>
            <person name="Castanera R."/>
            <person name="Culley D."/>
            <person name="Daum C."/>
            <person name="Ezra D."/>
            <person name="Gonzalez J."/>
            <person name="Henrissat B."/>
            <person name="Kuo A."/>
            <person name="Liang C."/>
            <person name="Lipzen A."/>
            <person name="Lutzoni F."/>
            <person name="Magnuson J."/>
            <person name="Mondo S."/>
            <person name="Nolan M."/>
            <person name="Ohm R."/>
            <person name="Pangilinan J."/>
            <person name="Park H.-J."/>
            <person name="Ramirez L."/>
            <person name="Alfaro M."/>
            <person name="Sun H."/>
            <person name="Tritt A."/>
            <person name="Yoshinaga Y."/>
            <person name="Zwiers L.-H."/>
            <person name="Turgeon B."/>
            <person name="Goodwin S."/>
            <person name="Spatafora J."/>
            <person name="Crous P."/>
            <person name="Grigoriev I."/>
        </authorList>
    </citation>
    <scope>NUCLEOTIDE SEQUENCE</scope>
    <source>
        <strain evidence="7">CBS 101060</strain>
    </source>
</reference>
<dbReference type="PROSITE" id="PS50294">
    <property type="entry name" value="WD_REPEATS_REGION"/>
    <property type="match status" value="3"/>
</dbReference>
<dbReference type="Proteomes" id="UP000799429">
    <property type="component" value="Unassembled WGS sequence"/>
</dbReference>
<keyword evidence="1 5" id="KW-0853">WD repeat</keyword>
<evidence type="ECO:0000256" key="5">
    <source>
        <dbReference type="PROSITE-ProRule" id="PRU00221"/>
    </source>
</evidence>
<name>A0A9P4VUV4_9PEZI</name>
<keyword evidence="3" id="KW-0227">DNA damage</keyword>
<evidence type="ECO:0000256" key="1">
    <source>
        <dbReference type="ARBA" id="ARBA00022574"/>
    </source>
</evidence>
<dbReference type="GO" id="GO:0006283">
    <property type="term" value="P:transcription-coupled nucleotide-excision repair"/>
    <property type="evidence" value="ECO:0007669"/>
    <property type="project" value="InterPro"/>
</dbReference>
<feature type="compositionally biased region" description="Acidic residues" evidence="6">
    <location>
        <begin position="424"/>
        <end position="434"/>
    </location>
</feature>
<proteinExistence type="predicted"/>
<feature type="repeat" description="WD" evidence="5">
    <location>
        <begin position="59"/>
        <end position="101"/>
    </location>
</feature>
<dbReference type="AlphaFoldDB" id="A0A9P4VUV4"/>
<protein>
    <submittedName>
        <fullName evidence="7">WD40 repeat-like protein</fullName>
    </submittedName>
</protein>
<feature type="region of interest" description="Disordered" evidence="6">
    <location>
        <begin position="423"/>
        <end position="444"/>
    </location>
</feature>
<dbReference type="Gene3D" id="2.130.10.10">
    <property type="entry name" value="YVTN repeat-like/Quinoprotein amine dehydrogenase"/>
    <property type="match status" value="1"/>
</dbReference>
<dbReference type="PRINTS" id="PR00320">
    <property type="entry name" value="GPROTEINBRPT"/>
</dbReference>
<sequence length="459" mass="50005">MNASLLNRSLGVSAPQEFQREQTTTLLHALQPTSTRFTNQIKRTASDDDKTTNDDGVNTVAHAAGVSSIAIDKFEGRYLLSGGSDSSISIWDLEAWSETSDPSIYRPLESVQRTSSQHRFGITHLSYYPFDSLAFLSSSYDHTVKIHSSETLTSSATFNLESIVYSHDMSPIAQHLLVACATQNPTIRLVDLNSGASSHALVGHSGAVVSVAWSPVDDYILASGGTDGTVRFWDIRRSASELGVLDMEDAVGIHGYDGKGTSARPRGRGKAHSGVVNGVVWSEDGRHLVTTGHDQRVRVWNTDTGANTLASFGPLVKNSHLSALIPLIAPKSLVPPTKDILFFPNPSEILVYEMFEGKLMRRLRPQGGGIAISTIKAGSGQRTVKNRTTSLAWRADNVEVYSAHADGTIRAWKPQTIEDKIADAEEEAEIEAAEQDNKKKRQGLEDIFQGLTKKRITFS</sequence>
<keyword evidence="2" id="KW-0677">Repeat</keyword>
<dbReference type="GO" id="GO:0000109">
    <property type="term" value="C:nucleotide-excision repair complex"/>
    <property type="evidence" value="ECO:0007669"/>
    <property type="project" value="TreeGrafter"/>
</dbReference>
<evidence type="ECO:0000313" key="8">
    <source>
        <dbReference type="Proteomes" id="UP000799429"/>
    </source>
</evidence>
<comment type="caution">
    <text evidence="7">The sequence shown here is derived from an EMBL/GenBank/DDBJ whole genome shotgun (WGS) entry which is preliminary data.</text>
</comment>
<dbReference type="PANTHER" id="PTHR46202">
    <property type="entry name" value="DNA EXCISION REPAIR PROTEIN ERCC-8"/>
    <property type="match status" value="1"/>
</dbReference>
<dbReference type="GO" id="GO:0043161">
    <property type="term" value="P:proteasome-mediated ubiquitin-dependent protein catabolic process"/>
    <property type="evidence" value="ECO:0007669"/>
    <property type="project" value="TreeGrafter"/>
</dbReference>
<dbReference type="SMART" id="SM00320">
    <property type="entry name" value="WD40"/>
    <property type="match status" value="5"/>
</dbReference>
<dbReference type="InterPro" id="IPR042238">
    <property type="entry name" value="Rad28/ERCC8/Ckn1/ATCSA-1"/>
</dbReference>
<dbReference type="PANTHER" id="PTHR46202:SF1">
    <property type="entry name" value="DNA EXCISION REPAIR PROTEIN ERCC-8"/>
    <property type="match status" value="1"/>
</dbReference>
<evidence type="ECO:0000313" key="7">
    <source>
        <dbReference type="EMBL" id="KAF2842880.1"/>
    </source>
</evidence>
<dbReference type="GO" id="GO:0000209">
    <property type="term" value="P:protein polyubiquitination"/>
    <property type="evidence" value="ECO:0007669"/>
    <property type="project" value="TreeGrafter"/>
</dbReference>
<feature type="repeat" description="WD" evidence="5">
    <location>
        <begin position="269"/>
        <end position="310"/>
    </location>
</feature>
<evidence type="ECO:0000256" key="2">
    <source>
        <dbReference type="ARBA" id="ARBA00022737"/>
    </source>
</evidence>
<gene>
    <name evidence="7" type="ORF">M501DRAFT_926828</name>
</gene>
<dbReference type="PROSITE" id="PS50082">
    <property type="entry name" value="WD_REPEATS_2"/>
    <property type="match status" value="3"/>
</dbReference>
<evidence type="ECO:0000256" key="4">
    <source>
        <dbReference type="ARBA" id="ARBA00023204"/>
    </source>
</evidence>
<dbReference type="InterPro" id="IPR036322">
    <property type="entry name" value="WD40_repeat_dom_sf"/>
</dbReference>
<dbReference type="EMBL" id="MU006089">
    <property type="protein sequence ID" value="KAF2842880.1"/>
    <property type="molecule type" value="Genomic_DNA"/>
</dbReference>
<evidence type="ECO:0000256" key="6">
    <source>
        <dbReference type="SAM" id="MobiDB-lite"/>
    </source>
</evidence>
<dbReference type="InterPro" id="IPR015943">
    <property type="entry name" value="WD40/YVTN_repeat-like_dom_sf"/>
</dbReference>
<dbReference type="Pfam" id="PF00400">
    <property type="entry name" value="WD40"/>
    <property type="match status" value="4"/>
</dbReference>